<evidence type="ECO:0000313" key="2">
    <source>
        <dbReference type="Proteomes" id="UP000277204"/>
    </source>
</evidence>
<dbReference type="AlphaFoldDB" id="A0A183M273"/>
<accession>A0A183M273</accession>
<dbReference type="EMBL" id="UZAI01005116">
    <property type="protein sequence ID" value="VDO89135.1"/>
    <property type="molecule type" value="Genomic_DNA"/>
</dbReference>
<organism evidence="1 2">
    <name type="scientific">Schistosoma margrebowiei</name>
    <dbReference type="NCBI Taxonomy" id="48269"/>
    <lineage>
        <taxon>Eukaryota</taxon>
        <taxon>Metazoa</taxon>
        <taxon>Spiralia</taxon>
        <taxon>Lophotrochozoa</taxon>
        <taxon>Platyhelminthes</taxon>
        <taxon>Trematoda</taxon>
        <taxon>Digenea</taxon>
        <taxon>Strigeidida</taxon>
        <taxon>Schistosomatoidea</taxon>
        <taxon>Schistosomatidae</taxon>
        <taxon>Schistosoma</taxon>
    </lineage>
</organism>
<dbReference type="Proteomes" id="UP000277204">
    <property type="component" value="Unassembled WGS sequence"/>
</dbReference>
<gene>
    <name evidence="1" type="ORF">SMRZ_LOCUS10148</name>
</gene>
<reference evidence="1 2" key="1">
    <citation type="submission" date="2018-11" db="EMBL/GenBank/DDBJ databases">
        <authorList>
            <consortium name="Pathogen Informatics"/>
        </authorList>
    </citation>
    <scope>NUCLEOTIDE SEQUENCE [LARGE SCALE GENOMIC DNA]</scope>
    <source>
        <strain evidence="1 2">Zambia</strain>
    </source>
</reference>
<keyword evidence="2" id="KW-1185">Reference proteome</keyword>
<proteinExistence type="predicted"/>
<protein>
    <submittedName>
        <fullName evidence="1">Uncharacterized protein</fullName>
    </submittedName>
</protein>
<name>A0A183M273_9TREM</name>
<evidence type="ECO:0000313" key="1">
    <source>
        <dbReference type="EMBL" id="VDO89135.1"/>
    </source>
</evidence>
<sequence length="68" mass="7679">MIQLRNYIPGEITHGSKEWVSGELSFKFSLAIRASKADWKRRARCCVILALGATPSTAKKKVLRGFWV</sequence>